<dbReference type="GO" id="GO:0006487">
    <property type="term" value="P:protein N-linked glycosylation"/>
    <property type="evidence" value="ECO:0000318"/>
    <property type="project" value="GO_Central"/>
</dbReference>
<evidence type="ECO:0000313" key="8">
    <source>
        <dbReference type="Proteomes" id="UP000006727"/>
    </source>
</evidence>
<organism evidence="6">
    <name type="scientific">Physcomitrium patens</name>
    <name type="common">Spreading-leaved earth moss</name>
    <name type="synonym">Physcomitrella patens</name>
    <dbReference type="NCBI Taxonomy" id="3218"/>
    <lineage>
        <taxon>Eukaryota</taxon>
        <taxon>Viridiplantae</taxon>
        <taxon>Streptophyta</taxon>
        <taxon>Embryophyta</taxon>
        <taxon>Bryophyta</taxon>
        <taxon>Bryophytina</taxon>
        <taxon>Bryopsida</taxon>
        <taxon>Funariidae</taxon>
        <taxon>Funariales</taxon>
        <taxon>Funariaceae</taxon>
        <taxon>Physcomitrium</taxon>
    </lineage>
</organism>
<keyword evidence="5" id="KW-0812">Transmembrane</keyword>
<keyword evidence="3" id="KW-0328">Glycosyltransferase</keyword>
<gene>
    <name evidence="7" type="primary">LOC112288965</name>
    <name evidence="6" type="ORF">PHYPA_015286</name>
</gene>
<dbReference type="PANTHER" id="PTHR31306">
    <property type="entry name" value="ALPHA-1,6-MANNOSYLTRANSFERASE MNN11-RELATED"/>
    <property type="match status" value="1"/>
</dbReference>
<dbReference type="InterPro" id="IPR008630">
    <property type="entry name" value="Glyco_trans_34"/>
</dbReference>
<reference evidence="6 8" key="2">
    <citation type="journal article" date="2018" name="Plant J.">
        <title>The Physcomitrella patens chromosome-scale assembly reveals moss genome structure and evolution.</title>
        <authorList>
            <person name="Lang D."/>
            <person name="Ullrich K.K."/>
            <person name="Murat F."/>
            <person name="Fuchs J."/>
            <person name="Jenkins J."/>
            <person name="Haas F.B."/>
            <person name="Piednoel M."/>
            <person name="Gundlach H."/>
            <person name="Van Bel M."/>
            <person name="Meyberg R."/>
            <person name="Vives C."/>
            <person name="Morata J."/>
            <person name="Symeonidi A."/>
            <person name="Hiss M."/>
            <person name="Muchero W."/>
            <person name="Kamisugi Y."/>
            <person name="Saleh O."/>
            <person name="Blanc G."/>
            <person name="Decker E.L."/>
            <person name="van Gessel N."/>
            <person name="Grimwood J."/>
            <person name="Hayes R.D."/>
            <person name="Graham S.W."/>
            <person name="Gunter L.E."/>
            <person name="McDaniel S.F."/>
            <person name="Hoernstein S.N.W."/>
            <person name="Larsson A."/>
            <person name="Li F.W."/>
            <person name="Perroud P.F."/>
            <person name="Phillips J."/>
            <person name="Ranjan P."/>
            <person name="Rokshar D.S."/>
            <person name="Rothfels C.J."/>
            <person name="Schneider L."/>
            <person name="Shu S."/>
            <person name="Stevenson D.W."/>
            <person name="Thummler F."/>
            <person name="Tillich M."/>
            <person name="Villarreal Aguilar J.C."/>
            <person name="Widiez T."/>
            <person name="Wong G.K."/>
            <person name="Wymore A."/>
            <person name="Zhang Y."/>
            <person name="Zimmer A.D."/>
            <person name="Quatrano R.S."/>
            <person name="Mayer K.F.X."/>
            <person name="Goodstein D."/>
            <person name="Casacuberta J.M."/>
            <person name="Vandepoele K."/>
            <person name="Reski R."/>
            <person name="Cuming A.C."/>
            <person name="Tuskan G.A."/>
            <person name="Maumus F."/>
            <person name="Salse J."/>
            <person name="Schmutz J."/>
            <person name="Rensing S.A."/>
        </authorList>
    </citation>
    <scope>NUCLEOTIDE SEQUENCE [LARGE SCALE GENOMIC DNA]</scope>
    <source>
        <strain evidence="7 8">cv. Gransden 2004</strain>
    </source>
</reference>
<dbReference type="EnsemblPlants" id="Pp3c11_20260V3.2">
    <property type="protein sequence ID" value="Pp3c11_20260V3.2"/>
    <property type="gene ID" value="Pp3c11_20260"/>
</dbReference>
<dbReference type="GO" id="GO:0000139">
    <property type="term" value="C:Golgi membrane"/>
    <property type="evidence" value="ECO:0000318"/>
    <property type="project" value="GO_Central"/>
</dbReference>
<reference evidence="6 8" key="1">
    <citation type="journal article" date="2008" name="Science">
        <title>The Physcomitrella genome reveals evolutionary insights into the conquest of land by plants.</title>
        <authorList>
            <person name="Rensing S."/>
            <person name="Lang D."/>
            <person name="Zimmer A."/>
            <person name="Terry A."/>
            <person name="Salamov A."/>
            <person name="Shapiro H."/>
            <person name="Nishiyama T."/>
            <person name="Perroud P.-F."/>
            <person name="Lindquist E."/>
            <person name="Kamisugi Y."/>
            <person name="Tanahashi T."/>
            <person name="Sakakibara K."/>
            <person name="Fujita T."/>
            <person name="Oishi K."/>
            <person name="Shin-I T."/>
            <person name="Kuroki Y."/>
            <person name="Toyoda A."/>
            <person name="Suzuki Y."/>
            <person name="Hashimoto A."/>
            <person name="Yamaguchi K."/>
            <person name="Sugano A."/>
            <person name="Kohara Y."/>
            <person name="Fujiyama A."/>
            <person name="Anterola A."/>
            <person name="Aoki S."/>
            <person name="Ashton N."/>
            <person name="Barbazuk W.B."/>
            <person name="Barker E."/>
            <person name="Bennetzen J."/>
            <person name="Bezanilla M."/>
            <person name="Blankenship R."/>
            <person name="Cho S.H."/>
            <person name="Dutcher S."/>
            <person name="Estelle M."/>
            <person name="Fawcett J.A."/>
            <person name="Gundlach H."/>
            <person name="Hanada K."/>
            <person name="Heyl A."/>
            <person name="Hicks K.A."/>
            <person name="Hugh J."/>
            <person name="Lohr M."/>
            <person name="Mayer K."/>
            <person name="Melkozernov A."/>
            <person name="Murata T."/>
            <person name="Nelson D."/>
            <person name="Pils B."/>
            <person name="Prigge M."/>
            <person name="Reiss B."/>
            <person name="Renner T."/>
            <person name="Rombauts S."/>
            <person name="Rushton P."/>
            <person name="Sanderfoot A."/>
            <person name="Schween G."/>
            <person name="Shiu S.-H."/>
            <person name="Stueber K."/>
            <person name="Theodoulou F.L."/>
            <person name="Tu H."/>
            <person name="Van de Peer Y."/>
            <person name="Verrier P.J."/>
            <person name="Waters E."/>
            <person name="Wood A."/>
            <person name="Yang L."/>
            <person name="Cove D."/>
            <person name="Cuming A."/>
            <person name="Hasebe M."/>
            <person name="Lucas S."/>
            <person name="Mishler D.B."/>
            <person name="Reski R."/>
            <person name="Grigoriev I."/>
            <person name="Quatrano R.S."/>
            <person name="Boore J.L."/>
        </authorList>
    </citation>
    <scope>NUCLEOTIDE SEQUENCE [LARGE SCALE GENOMIC DNA]</scope>
    <source>
        <strain evidence="7 8">cv. Gransden 2004</strain>
    </source>
</reference>
<dbReference type="InterPro" id="IPR029044">
    <property type="entry name" value="Nucleotide-diphossugar_trans"/>
</dbReference>
<evidence type="ECO:0000256" key="3">
    <source>
        <dbReference type="ARBA" id="ARBA00022676"/>
    </source>
</evidence>
<dbReference type="Gramene" id="Pp3c11_20260V3.2">
    <property type="protein sequence ID" value="Pp3c11_20260V3.2"/>
    <property type="gene ID" value="Pp3c11_20260"/>
</dbReference>
<dbReference type="EnsemblPlants" id="Pp3c11_20260V3.1">
    <property type="protein sequence ID" value="Pp3c11_20260V3.1"/>
    <property type="gene ID" value="Pp3c11_20260"/>
</dbReference>
<dbReference type="OMA" id="KSYARTH"/>
<dbReference type="Gramene" id="Pp3c11_20260V3.3">
    <property type="protein sequence ID" value="Pp3c11_20260V3.3"/>
    <property type="gene ID" value="Pp3c11_20260"/>
</dbReference>
<dbReference type="AlphaFoldDB" id="A0A2K1JVH2"/>
<dbReference type="Gramene" id="Pp3c11_20260V3.1">
    <property type="protein sequence ID" value="Pp3c11_20260V3.1"/>
    <property type="gene ID" value="Pp3c11_20260"/>
</dbReference>
<dbReference type="EMBL" id="ABEU02000011">
    <property type="protein sequence ID" value="PNR45515.1"/>
    <property type="molecule type" value="Genomic_DNA"/>
</dbReference>
<comment type="similarity">
    <text evidence="2">Belongs to the glycosyltransferase 34 family.</text>
</comment>
<sequence length="363" mass="41424">MAEGTGISPQRRFKGMYSECAARLRSRESFKKEASFRHYWSTVQSISRAILVLICVILVICALGFSSTSIILRNANDFGRQCLPKRGNTPAYFQLLNFAMVTCSDGSSTIPGRSFEGVMEIVAPNKEAYVERHGYDFIDASSLLDSSRPPSWSKILAVKEHLSQYDWLFWNDADSAVTNPDIKLGDIVFSAVGDVKPEEMPDFIVTEDVTGVNAGMFFFRNSDWSREFLDRWWNQTEFIQPFGQSKSGDNTALKYLLNVMDKGEFSRHVRIPDMQCLFNSNLWRPSWRSCHRLVTLTKAVWRGVYARGDFMVHLAGLNDKSRWMRNVLFEADSWRKQLNLNERVQTAHGISSFRKKLSSALSA</sequence>
<evidence type="ECO:0000313" key="7">
    <source>
        <dbReference type="EnsemblPlants" id="Pp3c11_20260V3.1"/>
    </source>
</evidence>
<protein>
    <submittedName>
        <fullName evidence="6 7">Uncharacterized protein</fullName>
    </submittedName>
</protein>
<comment type="subcellular location">
    <subcellularLocation>
        <location evidence="1">Golgi apparatus membrane</location>
        <topology evidence="1">Single-pass type II membrane protein</topology>
    </subcellularLocation>
</comment>
<proteinExistence type="inferred from homology"/>
<reference evidence="7" key="3">
    <citation type="submission" date="2020-12" db="UniProtKB">
        <authorList>
            <consortium name="EnsemblPlants"/>
        </authorList>
    </citation>
    <scope>IDENTIFICATION</scope>
</reference>
<keyword evidence="8" id="KW-1185">Reference proteome</keyword>
<evidence type="ECO:0000313" key="6">
    <source>
        <dbReference type="EMBL" id="PNR45515.1"/>
    </source>
</evidence>
<dbReference type="PaxDb" id="3218-PP1S31_396V6.1"/>
<keyword evidence="5" id="KW-1133">Transmembrane helix</keyword>
<dbReference type="GO" id="GO:0016757">
    <property type="term" value="F:glycosyltransferase activity"/>
    <property type="evidence" value="ECO:0007669"/>
    <property type="project" value="UniProtKB-KW"/>
</dbReference>
<dbReference type="Gene3D" id="3.90.550.10">
    <property type="entry name" value="Spore Coat Polysaccharide Biosynthesis Protein SpsA, Chain A"/>
    <property type="match status" value="1"/>
</dbReference>
<dbReference type="SUPFAM" id="SSF53448">
    <property type="entry name" value="Nucleotide-diphospho-sugar transferases"/>
    <property type="match status" value="1"/>
</dbReference>
<name>A0A2K1JVH2_PHYPA</name>
<evidence type="ECO:0000256" key="5">
    <source>
        <dbReference type="SAM" id="Phobius"/>
    </source>
</evidence>
<accession>A0A2K1JVH2</accession>
<dbReference type="STRING" id="3218.A0A2K1JVH2"/>
<dbReference type="Pfam" id="PF05637">
    <property type="entry name" value="Glyco_transf_34"/>
    <property type="match status" value="2"/>
</dbReference>
<keyword evidence="4" id="KW-0808">Transferase</keyword>
<feature type="transmembrane region" description="Helical" evidence="5">
    <location>
        <begin position="49"/>
        <end position="72"/>
    </location>
</feature>
<evidence type="ECO:0000256" key="4">
    <source>
        <dbReference type="ARBA" id="ARBA00022679"/>
    </source>
</evidence>
<dbReference type="Proteomes" id="UP000006727">
    <property type="component" value="Chromosome 11"/>
</dbReference>
<dbReference type="EnsemblPlants" id="Pp3c11_20260V3.3">
    <property type="protein sequence ID" value="Pp3c11_20260V3.3"/>
    <property type="gene ID" value="Pp3c11_20260"/>
</dbReference>
<evidence type="ECO:0000256" key="1">
    <source>
        <dbReference type="ARBA" id="ARBA00004323"/>
    </source>
</evidence>
<dbReference type="PANTHER" id="PTHR31306:SF4">
    <property type="entry name" value="ALPHA-1,2-GALACTOSYLTRANSFERASE"/>
    <property type="match status" value="1"/>
</dbReference>
<keyword evidence="5" id="KW-0472">Membrane</keyword>
<evidence type="ECO:0000256" key="2">
    <source>
        <dbReference type="ARBA" id="ARBA00005664"/>
    </source>
</evidence>
<dbReference type="OrthoDB" id="407658at2759"/>